<evidence type="ECO:0000256" key="1">
    <source>
        <dbReference type="SAM" id="MobiDB-lite"/>
    </source>
</evidence>
<dbReference type="EMBL" id="BRXZ01008523">
    <property type="protein sequence ID" value="GMI27514.1"/>
    <property type="molecule type" value="Genomic_DNA"/>
</dbReference>
<comment type="caution">
    <text evidence="2">The sequence shown here is derived from an EMBL/GenBank/DDBJ whole genome shotgun (WGS) entry which is preliminary data.</text>
</comment>
<name>A0A9W7G1D6_9STRA</name>
<evidence type="ECO:0000313" key="3">
    <source>
        <dbReference type="Proteomes" id="UP001165082"/>
    </source>
</evidence>
<proteinExistence type="predicted"/>
<feature type="compositionally biased region" description="Low complexity" evidence="1">
    <location>
        <begin position="24"/>
        <end position="59"/>
    </location>
</feature>
<dbReference type="AlphaFoldDB" id="A0A9W7G1D6"/>
<keyword evidence="3" id="KW-1185">Reference proteome</keyword>
<protein>
    <submittedName>
        <fullName evidence="2">Uncharacterized protein</fullName>
    </submittedName>
</protein>
<feature type="region of interest" description="Disordered" evidence="1">
    <location>
        <begin position="1"/>
        <end position="59"/>
    </location>
</feature>
<sequence>MAGPAPTATTTAGPAPTAGPPPTAGTLMAGPAPTAGTLTAGPAPTAGTLTAGPPPTASTLTADQRAQIANKKELARLKRQAKAKGMTLADYQTFLTNSELGRVAGFHG</sequence>
<reference evidence="2" key="1">
    <citation type="submission" date="2022-07" db="EMBL/GenBank/DDBJ databases">
        <title>Genome analysis of Parmales, a sister group of diatoms, reveals the evolutionary specialization of diatoms from phago-mixotrophs to photoautotrophs.</title>
        <authorList>
            <person name="Ban H."/>
            <person name="Sato S."/>
            <person name="Yoshikawa S."/>
            <person name="Kazumasa Y."/>
            <person name="Nakamura Y."/>
            <person name="Ichinomiya M."/>
            <person name="Saitoh K."/>
            <person name="Sato N."/>
            <person name="Blanc-Mathieu R."/>
            <person name="Endo H."/>
            <person name="Kuwata A."/>
            <person name="Ogata H."/>
        </authorList>
    </citation>
    <scope>NUCLEOTIDE SEQUENCE</scope>
</reference>
<organism evidence="2 3">
    <name type="scientific">Triparma retinervis</name>
    <dbReference type="NCBI Taxonomy" id="2557542"/>
    <lineage>
        <taxon>Eukaryota</taxon>
        <taxon>Sar</taxon>
        <taxon>Stramenopiles</taxon>
        <taxon>Ochrophyta</taxon>
        <taxon>Bolidophyceae</taxon>
        <taxon>Parmales</taxon>
        <taxon>Triparmaceae</taxon>
        <taxon>Triparma</taxon>
    </lineage>
</organism>
<feature type="compositionally biased region" description="Low complexity" evidence="1">
    <location>
        <begin position="1"/>
        <end position="16"/>
    </location>
</feature>
<dbReference type="Proteomes" id="UP001165082">
    <property type="component" value="Unassembled WGS sequence"/>
</dbReference>
<accession>A0A9W7G1D6</accession>
<evidence type="ECO:0000313" key="2">
    <source>
        <dbReference type="EMBL" id="GMI27514.1"/>
    </source>
</evidence>
<gene>
    <name evidence="2" type="ORF">TrRE_jg11153</name>
</gene>